<reference evidence="2" key="1">
    <citation type="submission" date="2018-06" db="EMBL/GenBank/DDBJ databases">
        <authorList>
            <person name="Cea G.-C."/>
            <person name="William W."/>
        </authorList>
    </citation>
    <scope>NUCLEOTIDE SEQUENCE [LARGE SCALE GENOMIC DNA]</scope>
    <source>
        <strain evidence="2">DB21MT-2</strain>
    </source>
</reference>
<accession>A0A330M862</accession>
<dbReference type="Proteomes" id="UP000250123">
    <property type="component" value="Chromosome SHEWBE"/>
</dbReference>
<name>A0A330M862_9GAMM</name>
<proteinExistence type="predicted"/>
<dbReference type="EMBL" id="LS483452">
    <property type="protein sequence ID" value="SQH77200.1"/>
    <property type="molecule type" value="Genomic_DNA"/>
</dbReference>
<gene>
    <name evidence="1" type="ORF">SHEWBE_3237</name>
</gene>
<evidence type="ECO:0000313" key="1">
    <source>
        <dbReference type="EMBL" id="SQH77200.1"/>
    </source>
</evidence>
<evidence type="ECO:0000313" key="2">
    <source>
        <dbReference type="Proteomes" id="UP000250123"/>
    </source>
</evidence>
<organism evidence="1 2">
    <name type="scientific">Shewanella benthica</name>
    <dbReference type="NCBI Taxonomy" id="43661"/>
    <lineage>
        <taxon>Bacteria</taxon>
        <taxon>Pseudomonadati</taxon>
        <taxon>Pseudomonadota</taxon>
        <taxon>Gammaproteobacteria</taxon>
        <taxon>Alteromonadales</taxon>
        <taxon>Shewanellaceae</taxon>
        <taxon>Shewanella</taxon>
    </lineage>
</organism>
<dbReference type="KEGG" id="sbk:SHEWBE_3237"/>
<dbReference type="AlphaFoldDB" id="A0A330M862"/>
<protein>
    <submittedName>
        <fullName evidence="1">Uncharacterized protein</fullName>
    </submittedName>
</protein>
<sequence>MSLLSGSLLLGSLDQSIYWLAWLRSVEISVLQLARSAASILAYDEIGFKTCFCCLTSIALSIEFIALFIIVRLEVY</sequence>